<dbReference type="Proteomes" id="UP000323454">
    <property type="component" value="Unassembled WGS sequence"/>
</dbReference>
<evidence type="ECO:0000256" key="7">
    <source>
        <dbReference type="ARBA" id="ARBA00022692"/>
    </source>
</evidence>
<evidence type="ECO:0000256" key="10">
    <source>
        <dbReference type="RuleBase" id="RU363043"/>
    </source>
</evidence>
<dbReference type="InterPro" id="IPR035906">
    <property type="entry name" value="MetI-like_sf"/>
</dbReference>
<evidence type="ECO:0000256" key="6">
    <source>
        <dbReference type="ARBA" id="ARBA00022592"/>
    </source>
</evidence>
<evidence type="ECO:0000313" key="13">
    <source>
        <dbReference type="Proteomes" id="UP000323454"/>
    </source>
</evidence>
<comment type="function">
    <text evidence="1">Part of the binding-protein-dependent transport system for phosphate; probably responsible for the translocation of the substrate across the membrane.</text>
</comment>
<feature type="transmembrane region" description="Helical" evidence="10">
    <location>
        <begin position="18"/>
        <end position="36"/>
    </location>
</feature>
<feature type="domain" description="ABC transmembrane type-1" evidence="11">
    <location>
        <begin position="136"/>
        <end position="339"/>
    </location>
</feature>
<feature type="transmembrane region" description="Helical" evidence="10">
    <location>
        <begin position="42"/>
        <end position="66"/>
    </location>
</feature>
<dbReference type="GO" id="GO:0005886">
    <property type="term" value="C:plasma membrane"/>
    <property type="evidence" value="ECO:0007669"/>
    <property type="project" value="UniProtKB-SubCell"/>
</dbReference>
<evidence type="ECO:0000313" key="12">
    <source>
        <dbReference type="EMBL" id="KAA2255671.1"/>
    </source>
</evidence>
<evidence type="ECO:0000256" key="1">
    <source>
        <dbReference type="ARBA" id="ARBA00003510"/>
    </source>
</evidence>
<keyword evidence="8 10" id="KW-1133">Transmembrane helix</keyword>
<dbReference type="Pfam" id="PF00528">
    <property type="entry name" value="BPD_transp_1"/>
    <property type="match status" value="1"/>
</dbReference>
<gene>
    <name evidence="12" type="primary">pstA</name>
    <name evidence="12" type="ORF">F0L68_28035</name>
</gene>
<dbReference type="PANTHER" id="PTHR42922:SF1">
    <property type="entry name" value="PHOSPHATE TRANSPORT SYSTEM PERMEASE PROTEIN PSTA"/>
    <property type="match status" value="1"/>
</dbReference>
<comment type="caution">
    <text evidence="12">The sequence shown here is derived from an EMBL/GenBank/DDBJ whole genome shotgun (WGS) entry which is preliminary data.</text>
</comment>
<dbReference type="InterPro" id="IPR051408">
    <property type="entry name" value="Phosphate_transprt_permease"/>
</dbReference>
<dbReference type="CDD" id="cd06261">
    <property type="entry name" value="TM_PBP2"/>
    <property type="match status" value="1"/>
</dbReference>
<comment type="subcellular location">
    <subcellularLocation>
        <location evidence="2 10">Cell membrane</location>
        <topology evidence="2 10">Multi-pass membrane protein</topology>
    </subcellularLocation>
</comment>
<evidence type="ECO:0000256" key="9">
    <source>
        <dbReference type="ARBA" id="ARBA00023136"/>
    </source>
</evidence>
<keyword evidence="6" id="KW-0592">Phosphate transport</keyword>
<evidence type="ECO:0000256" key="2">
    <source>
        <dbReference type="ARBA" id="ARBA00004651"/>
    </source>
</evidence>
<keyword evidence="5 10" id="KW-1003">Cell membrane</keyword>
<dbReference type="PROSITE" id="PS50928">
    <property type="entry name" value="ABC_TM1"/>
    <property type="match status" value="1"/>
</dbReference>
<evidence type="ECO:0000256" key="3">
    <source>
        <dbReference type="ARBA" id="ARBA00007069"/>
    </source>
</evidence>
<dbReference type="InterPro" id="IPR000515">
    <property type="entry name" value="MetI-like"/>
</dbReference>
<feature type="transmembrane region" description="Helical" evidence="10">
    <location>
        <begin position="78"/>
        <end position="102"/>
    </location>
</feature>
<dbReference type="OrthoDB" id="9775069at2"/>
<organism evidence="12 13">
    <name type="scientific">Solihabitans fulvus</name>
    <dbReference type="NCBI Taxonomy" id="1892852"/>
    <lineage>
        <taxon>Bacteria</taxon>
        <taxon>Bacillati</taxon>
        <taxon>Actinomycetota</taxon>
        <taxon>Actinomycetes</taxon>
        <taxon>Pseudonocardiales</taxon>
        <taxon>Pseudonocardiaceae</taxon>
        <taxon>Solihabitans</taxon>
    </lineage>
</organism>
<dbReference type="NCBIfam" id="TIGR00974">
    <property type="entry name" value="3a0107s02c"/>
    <property type="match status" value="1"/>
</dbReference>
<evidence type="ECO:0000256" key="4">
    <source>
        <dbReference type="ARBA" id="ARBA00022448"/>
    </source>
</evidence>
<dbReference type="InterPro" id="IPR005672">
    <property type="entry name" value="Phosphate_PstA"/>
</dbReference>
<evidence type="ECO:0000256" key="8">
    <source>
        <dbReference type="ARBA" id="ARBA00022989"/>
    </source>
</evidence>
<keyword evidence="9 10" id="KW-0472">Membrane</keyword>
<evidence type="ECO:0000256" key="5">
    <source>
        <dbReference type="ARBA" id="ARBA00022475"/>
    </source>
</evidence>
<keyword evidence="13" id="KW-1185">Reference proteome</keyword>
<feature type="transmembrane region" description="Helical" evidence="10">
    <location>
        <begin position="181"/>
        <end position="201"/>
    </location>
</feature>
<keyword evidence="4" id="KW-0813">Transport</keyword>
<proteinExistence type="inferred from homology"/>
<dbReference type="AlphaFoldDB" id="A0A5B2WVE4"/>
<feature type="transmembrane region" description="Helical" evidence="10">
    <location>
        <begin position="207"/>
        <end position="228"/>
    </location>
</feature>
<dbReference type="SUPFAM" id="SSF161098">
    <property type="entry name" value="MetI-like"/>
    <property type="match status" value="1"/>
</dbReference>
<protein>
    <recommendedName>
        <fullName evidence="10">Phosphate transport system permease protein PstA</fullName>
    </recommendedName>
</protein>
<name>A0A5B2WVE4_9PSEU</name>
<dbReference type="GO" id="GO:0005315">
    <property type="term" value="F:phosphate transmembrane transporter activity"/>
    <property type="evidence" value="ECO:0007669"/>
    <property type="project" value="InterPro"/>
</dbReference>
<sequence>MSIVDVPRRVGGRTLDDVLAVVGALLGSLALVWTAYQNLLPTSGLLGFLCCWYAVFLLMYAGVTALRHPRTVVADRVAAAVVHALAGLVGVALLLVIGYTFWRGSDALGHGNFFVSDLSGAGPLDPLNKGGVLHAVVGTLVEMAMAVAITLPLGVACAVFLNEVRGPLTRPVRTVVEAMTALPSIVAGLFIYVTVLVFAGFERSGLAASLAVGVMMLPIIARASEVVLRVVPGGLREASLALGASQWQTVWRVVLPTARPSLATALILGVARGVGETSPVLLTAGYTTYLNADPTHGPMASLPLVTFNLAKSSEAVDQSRAFGAASVLLALVLALFVIARVVAARSGNSKGGRS</sequence>
<reference evidence="12 13" key="1">
    <citation type="submission" date="2019-09" db="EMBL/GenBank/DDBJ databases">
        <title>Goodfellowia gen. nov., a new genus of the Pseudonocardineae related to Actinoalloteichus, containing Goodfellowia coeruleoviolacea gen. nov., comb. nov. gen. nov., comb. nov.</title>
        <authorList>
            <person name="Labeda D."/>
        </authorList>
    </citation>
    <scope>NUCLEOTIDE SEQUENCE [LARGE SCALE GENOMIC DNA]</scope>
    <source>
        <strain evidence="12 13">AN110305</strain>
    </source>
</reference>
<dbReference type="EMBL" id="VUOB01000055">
    <property type="protein sequence ID" value="KAA2255671.1"/>
    <property type="molecule type" value="Genomic_DNA"/>
</dbReference>
<accession>A0A5B2WVE4</accession>
<feature type="transmembrane region" description="Helical" evidence="10">
    <location>
        <begin position="321"/>
        <end position="343"/>
    </location>
</feature>
<reference evidence="12 13" key="2">
    <citation type="submission" date="2019-09" db="EMBL/GenBank/DDBJ databases">
        <authorList>
            <person name="Jin C."/>
        </authorList>
    </citation>
    <scope>NUCLEOTIDE SEQUENCE [LARGE SCALE GENOMIC DNA]</scope>
    <source>
        <strain evidence="12 13">AN110305</strain>
    </source>
</reference>
<dbReference type="GO" id="GO:0035435">
    <property type="term" value="P:phosphate ion transmembrane transport"/>
    <property type="evidence" value="ECO:0007669"/>
    <property type="project" value="InterPro"/>
</dbReference>
<feature type="transmembrane region" description="Helical" evidence="10">
    <location>
        <begin position="132"/>
        <end position="161"/>
    </location>
</feature>
<keyword evidence="7 10" id="KW-0812">Transmembrane</keyword>
<dbReference type="Gene3D" id="1.10.3720.10">
    <property type="entry name" value="MetI-like"/>
    <property type="match status" value="1"/>
</dbReference>
<dbReference type="PANTHER" id="PTHR42922">
    <property type="entry name" value="PHOSPHATE TRANSPORT SYSTEM PERMEASE PROTEIN PSTA"/>
    <property type="match status" value="1"/>
</dbReference>
<evidence type="ECO:0000259" key="11">
    <source>
        <dbReference type="PROSITE" id="PS50928"/>
    </source>
</evidence>
<comment type="similarity">
    <text evidence="3 10">Belongs to the binding-protein-dependent transport system permease family. CysTW subfamily.</text>
</comment>